<dbReference type="CDD" id="cd07153">
    <property type="entry name" value="Fur_like"/>
    <property type="match status" value="1"/>
</dbReference>
<feature type="binding site" evidence="10">
    <location>
        <position position="133"/>
    </location>
    <ligand>
        <name>Zn(2+)</name>
        <dbReference type="ChEBI" id="CHEBI:29105"/>
    </ligand>
</feature>
<evidence type="ECO:0000256" key="6">
    <source>
        <dbReference type="ARBA" id="ARBA00022833"/>
    </source>
</evidence>
<keyword evidence="9" id="KW-0804">Transcription</keyword>
<gene>
    <name evidence="11" type="ORF">211</name>
</gene>
<evidence type="ECO:0000256" key="1">
    <source>
        <dbReference type="ARBA" id="ARBA00004496"/>
    </source>
</evidence>
<evidence type="ECO:0000256" key="4">
    <source>
        <dbReference type="ARBA" id="ARBA00022491"/>
    </source>
</evidence>
<dbReference type="GO" id="GO:0045892">
    <property type="term" value="P:negative regulation of DNA-templated transcription"/>
    <property type="evidence" value="ECO:0007669"/>
    <property type="project" value="TreeGrafter"/>
</dbReference>
<feature type="binding site" evidence="10">
    <location>
        <position position="96"/>
    </location>
    <ligand>
        <name>Zn(2+)</name>
        <dbReference type="ChEBI" id="CHEBI:29105"/>
    </ligand>
</feature>
<dbReference type="InterPro" id="IPR043135">
    <property type="entry name" value="Fur_C"/>
</dbReference>
<dbReference type="InterPro" id="IPR036388">
    <property type="entry name" value="WH-like_DNA-bd_sf"/>
</dbReference>
<dbReference type="Gene3D" id="1.10.10.10">
    <property type="entry name" value="Winged helix-like DNA-binding domain superfamily/Winged helix DNA-binding domain"/>
    <property type="match status" value="1"/>
</dbReference>
<dbReference type="Pfam" id="PF01475">
    <property type="entry name" value="FUR"/>
    <property type="match status" value="1"/>
</dbReference>
<comment type="cofactor">
    <cofactor evidence="10">
        <name>Zn(2+)</name>
        <dbReference type="ChEBI" id="CHEBI:29105"/>
    </cofactor>
    <text evidence="10">Binds 1 zinc ion per subunit.</text>
</comment>
<sequence length="140" mass="16531">MDMKEIAMLLKDHGIKPSHHRMKIYEYLVTHRNHPNVDMVYQELIQEIPTLSKTTLYNTLNLFLNKGLVQLITIAENEMHYDADVSMHGHFMCKECKKIYDIWFEDNDIVLPDLKDFAVDESHIYFRGTCLACLNKQLQD</sequence>
<dbReference type="STRING" id="690567.211"/>
<feature type="binding site" evidence="10">
    <location>
        <position position="93"/>
    </location>
    <ligand>
        <name>Zn(2+)</name>
        <dbReference type="ChEBI" id="CHEBI:29105"/>
    </ligand>
</feature>
<dbReference type="PANTHER" id="PTHR33202">
    <property type="entry name" value="ZINC UPTAKE REGULATION PROTEIN"/>
    <property type="match status" value="1"/>
</dbReference>
<protein>
    <submittedName>
        <fullName evidence="11">Ferric-uptake regulator</fullName>
    </submittedName>
</protein>
<dbReference type="InterPro" id="IPR002481">
    <property type="entry name" value="FUR"/>
</dbReference>
<keyword evidence="8" id="KW-0238">DNA-binding</keyword>
<evidence type="ECO:0000313" key="11">
    <source>
        <dbReference type="EMBL" id="CFX01669.1"/>
    </source>
</evidence>
<dbReference type="Proteomes" id="UP000045545">
    <property type="component" value="Unassembled WGS sequence"/>
</dbReference>
<dbReference type="FunFam" id="1.10.10.10:FF:000007">
    <property type="entry name" value="Ferric uptake regulation protein"/>
    <property type="match status" value="1"/>
</dbReference>
<dbReference type="SUPFAM" id="SSF46785">
    <property type="entry name" value="Winged helix' DNA-binding domain"/>
    <property type="match status" value="1"/>
</dbReference>
<evidence type="ECO:0000256" key="7">
    <source>
        <dbReference type="ARBA" id="ARBA00023015"/>
    </source>
</evidence>
<dbReference type="InterPro" id="IPR036390">
    <property type="entry name" value="WH_DNA-bd_sf"/>
</dbReference>
<keyword evidence="4" id="KW-0678">Repressor</keyword>
<keyword evidence="7" id="KW-0805">Transcription regulation</keyword>
<keyword evidence="5 10" id="KW-0479">Metal-binding</keyword>
<accession>A0A0E4C7J9</accession>
<evidence type="ECO:0000256" key="8">
    <source>
        <dbReference type="ARBA" id="ARBA00023125"/>
    </source>
</evidence>
<organism evidence="11 12">
    <name type="scientific">Syntrophomonas zehnderi OL-4</name>
    <dbReference type="NCBI Taxonomy" id="690567"/>
    <lineage>
        <taxon>Bacteria</taxon>
        <taxon>Bacillati</taxon>
        <taxon>Bacillota</taxon>
        <taxon>Clostridia</taxon>
        <taxon>Eubacteriales</taxon>
        <taxon>Syntrophomonadaceae</taxon>
        <taxon>Syntrophomonas</taxon>
    </lineage>
</organism>
<evidence type="ECO:0000313" key="12">
    <source>
        <dbReference type="Proteomes" id="UP000045545"/>
    </source>
</evidence>
<dbReference type="GO" id="GO:0008270">
    <property type="term" value="F:zinc ion binding"/>
    <property type="evidence" value="ECO:0007669"/>
    <property type="project" value="TreeGrafter"/>
</dbReference>
<evidence type="ECO:0000256" key="10">
    <source>
        <dbReference type="PIRSR" id="PIRSR602481-1"/>
    </source>
</evidence>
<reference evidence="11 12" key="1">
    <citation type="submission" date="2015-03" db="EMBL/GenBank/DDBJ databases">
        <authorList>
            <person name="Murphy D."/>
        </authorList>
    </citation>
    <scope>NUCLEOTIDE SEQUENCE [LARGE SCALE GENOMIC DNA]</scope>
    <source>
        <strain evidence="11 12">OL-4</strain>
    </source>
</reference>
<proteinExistence type="inferred from homology"/>
<comment type="similarity">
    <text evidence="2">Belongs to the Fur family.</text>
</comment>
<dbReference type="GO" id="GO:0003700">
    <property type="term" value="F:DNA-binding transcription factor activity"/>
    <property type="evidence" value="ECO:0007669"/>
    <property type="project" value="InterPro"/>
</dbReference>
<comment type="subcellular location">
    <subcellularLocation>
        <location evidence="1">Cytoplasm</location>
    </subcellularLocation>
</comment>
<dbReference type="EMBL" id="CGIH01000004">
    <property type="protein sequence ID" value="CFX01669.1"/>
    <property type="molecule type" value="Genomic_DNA"/>
</dbReference>
<feature type="binding site" evidence="10">
    <location>
        <position position="130"/>
    </location>
    <ligand>
        <name>Zn(2+)</name>
        <dbReference type="ChEBI" id="CHEBI:29105"/>
    </ligand>
</feature>
<dbReference type="Gene3D" id="3.30.1490.190">
    <property type="match status" value="1"/>
</dbReference>
<dbReference type="GO" id="GO:0005737">
    <property type="term" value="C:cytoplasm"/>
    <property type="evidence" value="ECO:0007669"/>
    <property type="project" value="UniProtKB-SubCell"/>
</dbReference>
<evidence type="ECO:0000256" key="2">
    <source>
        <dbReference type="ARBA" id="ARBA00007957"/>
    </source>
</evidence>
<dbReference type="GO" id="GO:0000976">
    <property type="term" value="F:transcription cis-regulatory region binding"/>
    <property type="evidence" value="ECO:0007669"/>
    <property type="project" value="TreeGrafter"/>
</dbReference>
<dbReference type="GO" id="GO:1900376">
    <property type="term" value="P:regulation of secondary metabolite biosynthetic process"/>
    <property type="evidence" value="ECO:0007669"/>
    <property type="project" value="TreeGrafter"/>
</dbReference>
<evidence type="ECO:0000256" key="3">
    <source>
        <dbReference type="ARBA" id="ARBA00022490"/>
    </source>
</evidence>
<dbReference type="AlphaFoldDB" id="A0A0E4C7J9"/>
<keyword evidence="3" id="KW-0963">Cytoplasm</keyword>
<name>A0A0E4C7J9_9FIRM</name>
<evidence type="ECO:0000256" key="5">
    <source>
        <dbReference type="ARBA" id="ARBA00022723"/>
    </source>
</evidence>
<keyword evidence="12" id="KW-1185">Reference proteome</keyword>
<keyword evidence="6 10" id="KW-0862">Zinc</keyword>
<evidence type="ECO:0000256" key="9">
    <source>
        <dbReference type="ARBA" id="ARBA00023163"/>
    </source>
</evidence>
<dbReference type="PANTHER" id="PTHR33202:SF8">
    <property type="entry name" value="PEROXIDE-RESPONSIVE REPRESSOR PERR"/>
    <property type="match status" value="1"/>
</dbReference>